<comment type="subunit">
    <text evidence="1 10">Homotrimer.</text>
</comment>
<dbReference type="GO" id="GO:0005737">
    <property type="term" value="C:cytoplasm"/>
    <property type="evidence" value="ECO:0007669"/>
    <property type="project" value="UniProtKB-SubCell"/>
</dbReference>
<evidence type="ECO:0000256" key="4">
    <source>
        <dbReference type="ARBA" id="ARBA00022679"/>
    </source>
</evidence>
<keyword evidence="13" id="KW-1185">Reference proteome</keyword>
<keyword evidence="2 10" id="KW-0963">Cytoplasm</keyword>
<evidence type="ECO:0000256" key="5">
    <source>
        <dbReference type="ARBA" id="ARBA00022723"/>
    </source>
</evidence>
<feature type="binding site" evidence="10">
    <location>
        <position position="304"/>
    </location>
    <ligand>
        <name>succinyl-CoA</name>
        <dbReference type="ChEBI" id="CHEBI:57292"/>
    </ligand>
</feature>
<evidence type="ECO:0000313" key="13">
    <source>
        <dbReference type="Proteomes" id="UP001107961"/>
    </source>
</evidence>
<feature type="binding site" evidence="10">
    <location>
        <begin position="279"/>
        <end position="280"/>
    </location>
    <ligand>
        <name>succinyl-CoA</name>
        <dbReference type="ChEBI" id="CHEBI:57292"/>
    </ligand>
</feature>
<keyword evidence="5 10" id="KW-0479">Metal-binding</keyword>
<dbReference type="NCBIfam" id="TIGR03536">
    <property type="entry name" value="DapD_gpp"/>
    <property type="match status" value="1"/>
</dbReference>
<dbReference type="EMBL" id="JAJVKT010000013">
    <property type="protein sequence ID" value="MCE7509360.1"/>
    <property type="molecule type" value="Genomic_DNA"/>
</dbReference>
<gene>
    <name evidence="10 12" type="primary">dapD</name>
    <name evidence="12" type="ORF">LZG35_11985</name>
</gene>
<dbReference type="InterPro" id="IPR032784">
    <property type="entry name" value="THDPS_M"/>
</dbReference>
<comment type="catalytic activity">
    <reaction evidence="10">
        <text>(S)-2,3,4,5-tetrahydrodipicolinate + succinyl-CoA + H2O = (S)-2-succinylamino-6-oxoheptanedioate + CoA</text>
        <dbReference type="Rhea" id="RHEA:17325"/>
        <dbReference type="ChEBI" id="CHEBI:15377"/>
        <dbReference type="ChEBI" id="CHEBI:15685"/>
        <dbReference type="ChEBI" id="CHEBI:16845"/>
        <dbReference type="ChEBI" id="CHEBI:57287"/>
        <dbReference type="ChEBI" id="CHEBI:57292"/>
        <dbReference type="EC" id="2.3.1.117"/>
    </reaction>
</comment>
<evidence type="ECO:0000256" key="10">
    <source>
        <dbReference type="HAMAP-Rule" id="MF_02122"/>
    </source>
</evidence>
<evidence type="ECO:0000256" key="2">
    <source>
        <dbReference type="ARBA" id="ARBA00022490"/>
    </source>
</evidence>
<dbReference type="Gene3D" id="2.160.10.10">
    <property type="entry name" value="Hexapeptide repeat proteins"/>
    <property type="match status" value="1"/>
</dbReference>
<comment type="caution">
    <text evidence="10">Lacks conserved residue(s) required for the propagation of feature annotation.</text>
</comment>
<feature type="binding site" evidence="10">
    <location>
        <position position="264"/>
    </location>
    <ligand>
        <name>succinyl-CoA</name>
        <dbReference type="ChEBI" id="CHEBI:57292"/>
    </ligand>
</feature>
<feature type="binding site" evidence="10">
    <location>
        <begin position="317"/>
        <end position="320"/>
    </location>
    <ligand>
        <name>succinyl-CoA</name>
        <dbReference type="ChEBI" id="CHEBI:57292"/>
    </ligand>
</feature>
<dbReference type="GO" id="GO:0008666">
    <property type="term" value="F:2,3,4,5-tetrahydropyridine-2,6-dicarboxylate N-succinyltransferase activity"/>
    <property type="evidence" value="ECO:0007669"/>
    <property type="project" value="UniProtKB-UniRule"/>
</dbReference>
<dbReference type="Pfam" id="PF14602">
    <property type="entry name" value="Hexapep_2"/>
    <property type="match status" value="1"/>
</dbReference>
<feature type="binding site" evidence="10">
    <location>
        <position position="205"/>
    </location>
    <ligand>
        <name>Mg(2+)</name>
        <dbReference type="ChEBI" id="CHEBI:18420"/>
        <label>2</label>
        <note>ligand shared between trimeric partners</note>
    </ligand>
</feature>
<dbReference type="RefSeq" id="WP_022994527.1">
    <property type="nucleotide sequence ID" value="NZ_CBDDTQ010000005.1"/>
</dbReference>
<keyword evidence="3 10" id="KW-0028">Amino-acid biosynthesis</keyword>
<dbReference type="CDD" id="cd04649">
    <property type="entry name" value="LbH_THP_succinylT_putative"/>
    <property type="match status" value="1"/>
</dbReference>
<keyword evidence="8 10" id="KW-0457">Lysine biosynthesis</keyword>
<comment type="function">
    <text evidence="10">Catalyzes the conversion of the cyclic tetrahydrodipicolinate (THDP) into the acyclic N-succinyl-L-2-amino-6-oxopimelate using succinyl-CoA.</text>
</comment>
<evidence type="ECO:0000256" key="1">
    <source>
        <dbReference type="ARBA" id="ARBA00011233"/>
    </source>
</evidence>
<keyword evidence="4 10" id="KW-0808">Transferase</keyword>
<reference evidence="12" key="1">
    <citation type="submission" date="2022-01" db="EMBL/GenBank/DDBJ databases">
        <authorList>
            <person name="Karlyshev A.V."/>
            <person name="Jaspars M."/>
        </authorList>
    </citation>
    <scope>NUCLEOTIDE SEQUENCE</scope>
    <source>
        <strain evidence="12">AGSA3-2</strain>
    </source>
</reference>
<feature type="binding site" evidence="10">
    <location>
        <position position="241"/>
    </location>
    <ligand>
        <name>succinyl-CoA</name>
        <dbReference type="ChEBI" id="CHEBI:57292"/>
    </ligand>
</feature>
<proteinExistence type="inferred from homology"/>
<keyword evidence="9 10" id="KW-0012">Acyltransferase</keyword>
<comment type="subcellular location">
    <subcellularLocation>
        <location evidence="10">Cytoplasm</location>
    </subcellularLocation>
</comment>
<dbReference type="InterPro" id="IPR038361">
    <property type="entry name" value="THDPS_M_sf"/>
</dbReference>
<keyword evidence="6 10" id="KW-0460">Magnesium</keyword>
<evidence type="ECO:0000256" key="8">
    <source>
        <dbReference type="ARBA" id="ARBA00023154"/>
    </source>
</evidence>
<evidence type="ECO:0000313" key="12">
    <source>
        <dbReference type="EMBL" id="MCE7509360.1"/>
    </source>
</evidence>
<protein>
    <recommendedName>
        <fullName evidence="10">2,3,4,5-tetrahydropyridine-2,6-dicarboxylate N-succinyltransferase</fullName>
        <ecNumber evidence="10">2.3.1.117</ecNumber>
    </recommendedName>
    <alternativeName>
        <fullName evidence="10">Tetrahydrodipicolinate N-succinyltransferase</fullName>
        <shortName evidence="10">THDP succinyltransferase</shortName>
        <shortName evidence="10">THP succinyltransferase</shortName>
    </alternativeName>
    <alternativeName>
        <fullName evidence="10">Tetrahydropicolinate succinylase</fullName>
    </alternativeName>
</protein>
<evidence type="ECO:0000259" key="11">
    <source>
        <dbReference type="Pfam" id="PF14789"/>
    </source>
</evidence>
<dbReference type="Gene3D" id="3.30.70.2010">
    <property type="match status" value="1"/>
</dbReference>
<sequence>MSTIFAFALGCGTKNRDDNWLEVFYPDPYLNPDPKLIEVVREEVGYQGGNAALELTHRQVQHLAREWREAGFEHEASYAVAFQESERPVVLTILETDAEPASTPEAYLKLHLLSHRLVKPHGVVLSGIFPLLPNVAWTNEGAVDLEELPERQLLARLNGKLLEVNSVDKFPKMTDYVIPTGVRIADTARVRLGAYVGEGTTIMHEGFINFNAGTEGPGMIEGRISAGVFVGKGSDIGGGASTMGTLSGGGNIVISLGEGCLLGANAGTGIPLGDRCTIEAGLYITSGTKVEVLDENGDVVDTVKARDLAGKSDLLFRRNSESGAVQCRTNKSAIALNEELHKHN</sequence>
<dbReference type="HAMAP" id="MF_02122">
    <property type="entry name" value="DapD_type2"/>
    <property type="match status" value="1"/>
</dbReference>
<dbReference type="FunFam" id="2.160.10.10:FF:000009">
    <property type="entry name" value="2,3,4,5-tetrahydropyridine-2,6-dicarboxylate N-succinyltransferase"/>
    <property type="match status" value="1"/>
</dbReference>
<feature type="binding site" evidence="10">
    <location>
        <position position="238"/>
    </location>
    <ligand>
        <name>succinyl-CoA</name>
        <dbReference type="ChEBI" id="CHEBI:57292"/>
    </ligand>
</feature>
<dbReference type="InterPro" id="IPR001451">
    <property type="entry name" value="Hexapep"/>
</dbReference>
<comment type="pathway">
    <text evidence="10">Amino-acid biosynthesis; L-lysine biosynthesis via DAP pathway; LL-2,6-diaminopimelate from (S)-tetrahydrodipicolinate (succinylase route): step 1/3.</text>
</comment>
<accession>A0A9Q3W2E0</accession>
<evidence type="ECO:0000256" key="6">
    <source>
        <dbReference type="ARBA" id="ARBA00022842"/>
    </source>
</evidence>
<dbReference type="Proteomes" id="UP001107961">
    <property type="component" value="Unassembled WGS sequence"/>
</dbReference>
<feature type="binding site" evidence="10">
    <location>
        <position position="287"/>
    </location>
    <ligand>
        <name>succinyl-CoA</name>
        <dbReference type="ChEBI" id="CHEBI:57292"/>
    </ligand>
</feature>
<dbReference type="InterPro" id="IPR019876">
    <property type="entry name" value="DapD_gammaproteobac"/>
</dbReference>
<name>A0A9Q3W2E0_9GAMM</name>
<dbReference type="GO" id="GO:0019877">
    <property type="term" value="P:diaminopimelate biosynthetic process"/>
    <property type="evidence" value="ECO:0007669"/>
    <property type="project" value="UniProtKB-UniRule"/>
</dbReference>
<keyword evidence="7 10" id="KW-0220">Diaminopimelate biosynthesis</keyword>
<dbReference type="SUPFAM" id="SSF51161">
    <property type="entry name" value="Trimeric LpxA-like enzymes"/>
    <property type="match status" value="1"/>
</dbReference>
<evidence type="ECO:0000256" key="9">
    <source>
        <dbReference type="ARBA" id="ARBA00023315"/>
    </source>
</evidence>
<feature type="binding site" evidence="10">
    <location>
        <position position="223"/>
    </location>
    <ligand>
        <name>succinyl-CoA</name>
        <dbReference type="ChEBI" id="CHEBI:57292"/>
    </ligand>
</feature>
<dbReference type="GO" id="GO:0000287">
    <property type="term" value="F:magnesium ion binding"/>
    <property type="evidence" value="ECO:0007669"/>
    <property type="project" value="UniProtKB-UniRule"/>
</dbReference>
<feature type="active site" description="Acyl-anhydride intermediate" evidence="10">
    <location>
        <position position="221"/>
    </location>
</feature>
<comment type="similarity">
    <text evidence="10">Belongs to the type 2 tetrahydrodipicolinate N-succinyltransferase family.</text>
</comment>
<dbReference type="Pfam" id="PF14789">
    <property type="entry name" value="THDPS_M"/>
    <property type="match status" value="1"/>
</dbReference>
<dbReference type="EC" id="2.3.1.117" evidence="10"/>
<feature type="domain" description="2,3,4,5-tetrahydropyridine-2,6-dicarboxylate N-succinyltransferase middle" evidence="11">
    <location>
        <begin position="132"/>
        <end position="172"/>
    </location>
</feature>
<organism evidence="12 13">
    <name type="scientific">Alloalcanivorax xenomutans</name>
    <dbReference type="NCBI Taxonomy" id="1094342"/>
    <lineage>
        <taxon>Bacteria</taxon>
        <taxon>Pseudomonadati</taxon>
        <taxon>Pseudomonadota</taxon>
        <taxon>Gammaproteobacteria</taxon>
        <taxon>Oceanospirillales</taxon>
        <taxon>Alcanivoracaceae</taxon>
        <taxon>Alloalcanivorax</taxon>
    </lineage>
</organism>
<dbReference type="GeneID" id="94686593"/>
<evidence type="ECO:0000256" key="3">
    <source>
        <dbReference type="ARBA" id="ARBA00022605"/>
    </source>
</evidence>
<evidence type="ECO:0000256" key="7">
    <source>
        <dbReference type="ARBA" id="ARBA00022915"/>
    </source>
</evidence>
<dbReference type="AlphaFoldDB" id="A0A9Q3W2E0"/>
<comment type="caution">
    <text evidence="12">The sequence shown here is derived from an EMBL/GenBank/DDBJ whole genome shotgun (WGS) entry which is preliminary data.</text>
</comment>
<dbReference type="KEGG" id="axe:P40_09130"/>
<dbReference type="InterPro" id="IPR026586">
    <property type="entry name" value="Type2_DapD"/>
</dbReference>
<dbReference type="Gene3D" id="3.30.60.70">
    <property type="entry name" value="Trimeric LpxA-like enzymes"/>
    <property type="match status" value="1"/>
</dbReference>
<dbReference type="InterPro" id="IPR011004">
    <property type="entry name" value="Trimer_LpxA-like_sf"/>
</dbReference>
<dbReference type="GO" id="GO:0009089">
    <property type="term" value="P:lysine biosynthetic process via diaminopimelate"/>
    <property type="evidence" value="ECO:0007669"/>
    <property type="project" value="UniProtKB-UniRule"/>
</dbReference>